<evidence type="ECO:0000256" key="6">
    <source>
        <dbReference type="ARBA" id="ARBA00012487"/>
    </source>
</evidence>
<keyword evidence="17" id="KW-1208">Phospholipid metabolism</keyword>
<proteinExistence type="inferred from homology"/>
<keyword evidence="15 19" id="KW-0472">Membrane</keyword>
<dbReference type="STRING" id="623280.SAMN05660226_04114"/>
<dbReference type="GO" id="GO:0004605">
    <property type="term" value="F:phosphatidate cytidylyltransferase activity"/>
    <property type="evidence" value="ECO:0007669"/>
    <property type="project" value="UniProtKB-EC"/>
</dbReference>
<comment type="similarity">
    <text evidence="5 18">Belongs to the CDS family.</text>
</comment>
<keyword evidence="12 18" id="KW-0548">Nucleotidyltransferase</keyword>
<evidence type="ECO:0000256" key="19">
    <source>
        <dbReference type="SAM" id="Phobius"/>
    </source>
</evidence>
<keyword evidence="13 19" id="KW-1133">Transmembrane helix</keyword>
<reference evidence="20 21" key="1">
    <citation type="submission" date="2017-02" db="EMBL/GenBank/DDBJ databases">
        <authorList>
            <person name="Peterson S.W."/>
        </authorList>
    </citation>
    <scope>NUCLEOTIDE SEQUENCE [LARGE SCALE GENOMIC DNA]</scope>
    <source>
        <strain evidence="20 21">DSM 22899</strain>
    </source>
</reference>
<organism evidence="20 21">
    <name type="scientific">Parapedobacter luteus</name>
    <dbReference type="NCBI Taxonomy" id="623280"/>
    <lineage>
        <taxon>Bacteria</taxon>
        <taxon>Pseudomonadati</taxon>
        <taxon>Bacteroidota</taxon>
        <taxon>Sphingobacteriia</taxon>
        <taxon>Sphingobacteriales</taxon>
        <taxon>Sphingobacteriaceae</taxon>
        <taxon>Parapedobacter</taxon>
    </lineage>
</organism>
<keyword evidence="14" id="KW-0443">Lipid metabolism</keyword>
<feature type="transmembrane region" description="Helical" evidence="19">
    <location>
        <begin position="6"/>
        <end position="33"/>
    </location>
</feature>
<keyword evidence="16" id="KW-0594">Phospholipid biosynthesis</keyword>
<evidence type="ECO:0000256" key="18">
    <source>
        <dbReference type="RuleBase" id="RU003938"/>
    </source>
</evidence>
<dbReference type="OrthoDB" id="9799199at2"/>
<evidence type="ECO:0000256" key="13">
    <source>
        <dbReference type="ARBA" id="ARBA00022989"/>
    </source>
</evidence>
<accession>A0A1T5FNS7</accession>
<dbReference type="PROSITE" id="PS01315">
    <property type="entry name" value="CDS"/>
    <property type="match status" value="1"/>
</dbReference>
<evidence type="ECO:0000256" key="9">
    <source>
        <dbReference type="ARBA" id="ARBA00022516"/>
    </source>
</evidence>
<comment type="pathway">
    <text evidence="4">Lipid metabolism.</text>
</comment>
<comment type="catalytic activity">
    <reaction evidence="1 18">
        <text>a 1,2-diacyl-sn-glycero-3-phosphate + CTP + H(+) = a CDP-1,2-diacyl-sn-glycerol + diphosphate</text>
        <dbReference type="Rhea" id="RHEA:16229"/>
        <dbReference type="ChEBI" id="CHEBI:15378"/>
        <dbReference type="ChEBI" id="CHEBI:33019"/>
        <dbReference type="ChEBI" id="CHEBI:37563"/>
        <dbReference type="ChEBI" id="CHEBI:58332"/>
        <dbReference type="ChEBI" id="CHEBI:58608"/>
        <dbReference type="EC" id="2.7.7.41"/>
    </reaction>
</comment>
<keyword evidence="9" id="KW-0444">Lipid biosynthesis</keyword>
<feature type="transmembrane region" description="Helical" evidence="19">
    <location>
        <begin position="137"/>
        <end position="157"/>
    </location>
</feature>
<evidence type="ECO:0000256" key="2">
    <source>
        <dbReference type="ARBA" id="ARBA00004651"/>
    </source>
</evidence>
<dbReference type="PANTHER" id="PTHR46382:SF1">
    <property type="entry name" value="PHOSPHATIDATE CYTIDYLYLTRANSFERASE"/>
    <property type="match status" value="1"/>
</dbReference>
<dbReference type="RefSeq" id="WP_079718720.1">
    <property type="nucleotide sequence ID" value="NZ_FUYS01000019.1"/>
</dbReference>
<evidence type="ECO:0000256" key="3">
    <source>
        <dbReference type="ARBA" id="ARBA00005119"/>
    </source>
</evidence>
<evidence type="ECO:0000256" key="16">
    <source>
        <dbReference type="ARBA" id="ARBA00023209"/>
    </source>
</evidence>
<dbReference type="Pfam" id="PF01148">
    <property type="entry name" value="CTP_transf_1"/>
    <property type="match status" value="1"/>
</dbReference>
<dbReference type="Proteomes" id="UP000190541">
    <property type="component" value="Unassembled WGS sequence"/>
</dbReference>
<evidence type="ECO:0000313" key="20">
    <source>
        <dbReference type="EMBL" id="SKB97775.1"/>
    </source>
</evidence>
<comment type="subcellular location">
    <subcellularLocation>
        <location evidence="2">Cell membrane</location>
        <topology evidence="2">Multi-pass membrane protein</topology>
    </subcellularLocation>
</comment>
<dbReference type="GO" id="GO:0016024">
    <property type="term" value="P:CDP-diacylglycerol biosynthetic process"/>
    <property type="evidence" value="ECO:0007669"/>
    <property type="project" value="UniProtKB-UniPathway"/>
</dbReference>
<evidence type="ECO:0000256" key="10">
    <source>
        <dbReference type="ARBA" id="ARBA00022679"/>
    </source>
</evidence>
<name>A0A1T5FNS7_9SPHI</name>
<gene>
    <name evidence="20" type="ORF">SAMN05660226_04114</name>
</gene>
<evidence type="ECO:0000256" key="8">
    <source>
        <dbReference type="ARBA" id="ARBA00022475"/>
    </source>
</evidence>
<evidence type="ECO:0000256" key="15">
    <source>
        <dbReference type="ARBA" id="ARBA00023136"/>
    </source>
</evidence>
<keyword evidence="8" id="KW-1003">Cell membrane</keyword>
<dbReference type="GO" id="GO:0005886">
    <property type="term" value="C:plasma membrane"/>
    <property type="evidence" value="ECO:0007669"/>
    <property type="project" value="UniProtKB-SubCell"/>
</dbReference>
<dbReference type="EMBL" id="FUYS01000019">
    <property type="protein sequence ID" value="SKB97775.1"/>
    <property type="molecule type" value="Genomic_DNA"/>
</dbReference>
<evidence type="ECO:0000256" key="7">
    <source>
        <dbReference type="ARBA" id="ARBA00019373"/>
    </source>
</evidence>
<dbReference type="UniPathway" id="UPA00557">
    <property type="reaction ID" value="UER00614"/>
</dbReference>
<evidence type="ECO:0000256" key="5">
    <source>
        <dbReference type="ARBA" id="ARBA00010185"/>
    </source>
</evidence>
<evidence type="ECO:0000313" key="21">
    <source>
        <dbReference type="Proteomes" id="UP000190541"/>
    </source>
</evidence>
<evidence type="ECO:0000256" key="14">
    <source>
        <dbReference type="ARBA" id="ARBA00023098"/>
    </source>
</evidence>
<protein>
    <recommendedName>
        <fullName evidence="7 18">Phosphatidate cytidylyltransferase</fullName>
        <ecNumber evidence="6 18">2.7.7.41</ecNumber>
    </recommendedName>
</protein>
<evidence type="ECO:0000256" key="1">
    <source>
        <dbReference type="ARBA" id="ARBA00001698"/>
    </source>
</evidence>
<evidence type="ECO:0000256" key="11">
    <source>
        <dbReference type="ARBA" id="ARBA00022692"/>
    </source>
</evidence>
<dbReference type="PANTHER" id="PTHR46382">
    <property type="entry name" value="PHOSPHATIDATE CYTIDYLYLTRANSFERASE"/>
    <property type="match status" value="1"/>
</dbReference>
<dbReference type="AlphaFoldDB" id="A0A1T5FNS7"/>
<comment type="pathway">
    <text evidence="3 18">Phospholipid metabolism; CDP-diacylglycerol biosynthesis; CDP-diacylglycerol from sn-glycerol 3-phosphate: step 3/3.</text>
</comment>
<evidence type="ECO:0000256" key="12">
    <source>
        <dbReference type="ARBA" id="ARBA00022695"/>
    </source>
</evidence>
<keyword evidence="10 18" id="KW-0808">Transferase</keyword>
<evidence type="ECO:0000256" key="4">
    <source>
        <dbReference type="ARBA" id="ARBA00005189"/>
    </source>
</evidence>
<keyword evidence="11 18" id="KW-0812">Transmembrane</keyword>
<keyword evidence="21" id="KW-1185">Reference proteome</keyword>
<feature type="transmembrane region" description="Helical" evidence="19">
    <location>
        <begin position="79"/>
        <end position="97"/>
    </location>
</feature>
<dbReference type="InterPro" id="IPR000374">
    <property type="entry name" value="PC_trans"/>
</dbReference>
<sequence length="267" mass="29676">MRIRAITALFFVLVVLGSILWSVYLFTIFFIMLSTYCLQEFYRIVADETGKPNRWVGILLGVLAFGLYAAHYLAGLSMAYLLLTAPLIANVFIVSLYQKRAKPFADIAYTLLGVVYIVLPFVSFYTLGFTATEAYDYRLPLGFMLILWGNDTGAYLVGRYFGKHLLFERISPKKTWEGLAGGVGLALFTSLVMANYFTLLPTWQWVGVALIISIFGTYGDLVESMLKRSQQVKDSGSVLPGHGGLLDRFDGLLLAAPAVLAFLKIVL</sequence>
<feature type="transmembrane region" description="Helical" evidence="19">
    <location>
        <begin position="178"/>
        <end position="197"/>
    </location>
</feature>
<feature type="transmembrane region" description="Helical" evidence="19">
    <location>
        <begin position="109"/>
        <end position="131"/>
    </location>
</feature>
<feature type="transmembrane region" description="Helical" evidence="19">
    <location>
        <begin position="203"/>
        <end position="221"/>
    </location>
</feature>
<dbReference type="EC" id="2.7.7.41" evidence="6 18"/>
<evidence type="ECO:0000256" key="17">
    <source>
        <dbReference type="ARBA" id="ARBA00023264"/>
    </source>
</evidence>